<dbReference type="RefSeq" id="WP_129124072.1">
    <property type="nucleotide sequence ID" value="NZ_PEIB01000043.1"/>
</dbReference>
<comment type="caution">
    <text evidence="3">The sequence shown here is derived from an EMBL/GenBank/DDBJ whole genome shotgun (WGS) entry which is preliminary data.</text>
</comment>
<dbReference type="EMBL" id="PEIB01000043">
    <property type="protein sequence ID" value="RXJ70841.1"/>
    <property type="molecule type" value="Genomic_DNA"/>
</dbReference>
<sequence length="539" mass="60643">MGTIKEQIDSQQQEIDTITSDIEKYDVETKERFKTLGKQWLEQSYRNAVVTQEAVFSGMDTFKAGVASSDDLGQQLNQLTAKALASSYATSLSLTNVAESKNMAEALGVDQQEISATENKFKGQLENSVDKVKQSWADLLEDTLSKKDAAQNREYNEQIMNAVAIAGMALDTAMTVGLTKFFTTQLFHKYKGTFSGKVNKSFTKSLTDKQKELQSKKDKLTSTISDAKNKKGLRNEADFRKNNDEGIYELKTITELNKEIKDIENGVLEASTDGRWNRTLQEGQLFLAANQITSQVGKSFGFNKTVNDRKKFDKDIDPASGNNQIAASFDTTLFDEEAGNKIGINQNLPGQQALDDVLAKTTARVMADSQHTMDKADDSPHQWERKRVYVKNWELLNNVGIDMETYNSIMEETADVNKKRDEQRAAALQNGEEPTGPDTRQIVLYEKYAGTFTNAQREIIIHDPVVYEIPEFQYRLLEKKFKAENGGVGIGNIPLYFSSKKPRDDSEEYNRNWWREAKKYLPGYKAESFNAGGKGRGGY</sequence>
<reference evidence="3 4" key="1">
    <citation type="submission" date="2017-10" db="EMBL/GenBank/DDBJ databases">
        <title>Nyctiphanis sp. nov., isolated from the stomach of the euphausiid Nyctiphanes simplex (Hansen, 1911) in the Gulf of California.</title>
        <authorList>
            <person name="Gomez-Gil B."/>
            <person name="Aguilar-Mendez M."/>
            <person name="Lopez-Cortes A."/>
            <person name="Gomez-Gutierrez J."/>
            <person name="Roque A."/>
            <person name="Lang E."/>
            <person name="Gonzalez-Castillo A."/>
        </authorList>
    </citation>
    <scope>NUCLEOTIDE SEQUENCE [LARGE SCALE GENOMIC DNA]</scope>
    <source>
        <strain evidence="3 4">CAIM 600</strain>
    </source>
</reference>
<feature type="coiled-coil region" evidence="1">
    <location>
        <begin position="210"/>
        <end position="273"/>
    </location>
</feature>
<evidence type="ECO:0000256" key="1">
    <source>
        <dbReference type="SAM" id="Coils"/>
    </source>
</evidence>
<evidence type="ECO:0000256" key="2">
    <source>
        <dbReference type="SAM" id="MobiDB-lite"/>
    </source>
</evidence>
<dbReference type="Proteomes" id="UP000290287">
    <property type="component" value="Unassembled WGS sequence"/>
</dbReference>
<accession>A0A4Q0YNZ4</accession>
<dbReference type="AlphaFoldDB" id="A0A4Q0YNZ4"/>
<proteinExistence type="predicted"/>
<organism evidence="3 4">
    <name type="scientific">Veronia nyctiphanis</name>
    <dbReference type="NCBI Taxonomy" id="1278244"/>
    <lineage>
        <taxon>Bacteria</taxon>
        <taxon>Pseudomonadati</taxon>
        <taxon>Pseudomonadota</taxon>
        <taxon>Gammaproteobacteria</taxon>
        <taxon>Vibrionales</taxon>
        <taxon>Vibrionaceae</taxon>
        <taxon>Veronia</taxon>
    </lineage>
</organism>
<feature type="region of interest" description="Disordered" evidence="2">
    <location>
        <begin position="418"/>
        <end position="438"/>
    </location>
</feature>
<evidence type="ECO:0000313" key="3">
    <source>
        <dbReference type="EMBL" id="RXJ70841.1"/>
    </source>
</evidence>
<evidence type="ECO:0000313" key="4">
    <source>
        <dbReference type="Proteomes" id="UP000290287"/>
    </source>
</evidence>
<keyword evidence="4" id="KW-1185">Reference proteome</keyword>
<name>A0A4Q0YNZ4_9GAMM</name>
<protein>
    <submittedName>
        <fullName evidence="3">Uncharacterized protein</fullName>
    </submittedName>
</protein>
<keyword evidence="1" id="KW-0175">Coiled coil</keyword>
<gene>
    <name evidence="3" type="ORF">CS022_22190</name>
</gene>